<dbReference type="EMBL" id="LHYF01000068">
    <property type="protein sequence ID" value="KXB05834.1"/>
    <property type="molecule type" value="Genomic_DNA"/>
</dbReference>
<proteinExistence type="predicted"/>
<reference evidence="1 2" key="1">
    <citation type="journal article" date="2016" name="Sci. Rep.">
        <title>Metabolic traits of an uncultured archaeal lineage -MSBL1- from brine pools of the Red Sea.</title>
        <authorList>
            <person name="Mwirichia R."/>
            <person name="Alam I."/>
            <person name="Rashid M."/>
            <person name="Vinu M."/>
            <person name="Ba-Alawi W."/>
            <person name="Anthony Kamau A."/>
            <person name="Kamanda Ngugi D."/>
            <person name="Goker M."/>
            <person name="Klenk H.P."/>
            <person name="Bajic V."/>
            <person name="Stingl U."/>
        </authorList>
    </citation>
    <scope>NUCLEOTIDE SEQUENCE [LARGE SCALE GENOMIC DNA]</scope>
    <source>
        <strain evidence="1">SCGC-AAA382C18</strain>
    </source>
</reference>
<name>A0A133VHD8_9EURY</name>
<dbReference type="AlphaFoldDB" id="A0A133VHD8"/>
<keyword evidence="2" id="KW-1185">Reference proteome</keyword>
<sequence length="194" mass="23201">MKKIERVYREILFQAFEKENRELTQKFLSNKCEVSIGNVNYALKPLENMNTIEKKAKKFLIIDPKKILIYWASIRNLSKDVIYETHSDKPLREIENEMPPCLFTAYSGYKFKWGEPPADYSEIYVYTDEEEVKRRFPPQKGKANIFVLKRDDHLTKFKETPVAQIYVDLWNLPSWYAREFIKSMEEKIDGILER</sequence>
<accession>A0A133VHD8</accession>
<evidence type="ECO:0000313" key="2">
    <source>
        <dbReference type="Proteomes" id="UP000070404"/>
    </source>
</evidence>
<gene>
    <name evidence="1" type="ORF">AKJ52_02955</name>
</gene>
<protein>
    <recommendedName>
        <fullName evidence="3">Winged helix-turn-helix domain-containing protein</fullName>
    </recommendedName>
</protein>
<organism evidence="1 2">
    <name type="scientific">candidate division MSBL1 archaeon SCGC-AAA382C18</name>
    <dbReference type="NCBI Taxonomy" id="1698281"/>
    <lineage>
        <taxon>Archaea</taxon>
        <taxon>Methanobacteriati</taxon>
        <taxon>Methanobacteriota</taxon>
        <taxon>candidate division MSBL1</taxon>
    </lineage>
</organism>
<evidence type="ECO:0000313" key="1">
    <source>
        <dbReference type="EMBL" id="KXB05834.1"/>
    </source>
</evidence>
<dbReference type="Proteomes" id="UP000070404">
    <property type="component" value="Unassembled WGS sequence"/>
</dbReference>
<evidence type="ECO:0008006" key="3">
    <source>
        <dbReference type="Google" id="ProtNLM"/>
    </source>
</evidence>
<comment type="caution">
    <text evidence="1">The sequence shown here is derived from an EMBL/GenBank/DDBJ whole genome shotgun (WGS) entry which is preliminary data.</text>
</comment>